<name>A0A926ZEG0_9CYAN</name>
<protein>
    <recommendedName>
        <fullName evidence="4">Xaa-Pro aminopeptidase</fullName>
        <ecNumber evidence="4">3.4.11.9</ecNumber>
    </recommendedName>
</protein>
<comment type="cofactor">
    <cofactor evidence="2">
        <name>Mn(2+)</name>
        <dbReference type="ChEBI" id="CHEBI:29035"/>
    </cofactor>
</comment>
<keyword evidence="10" id="KW-0031">Aminopeptidase</keyword>
<dbReference type="GO" id="GO:0070006">
    <property type="term" value="F:metalloaminopeptidase activity"/>
    <property type="evidence" value="ECO:0007669"/>
    <property type="project" value="InterPro"/>
</dbReference>
<dbReference type="PANTHER" id="PTHR43226">
    <property type="entry name" value="XAA-PRO AMINOPEPTIDASE 3"/>
    <property type="match status" value="1"/>
</dbReference>
<evidence type="ECO:0000256" key="5">
    <source>
        <dbReference type="ARBA" id="ARBA00022723"/>
    </source>
</evidence>
<keyword evidence="6" id="KW-0378">Hydrolase</keyword>
<dbReference type="AlphaFoldDB" id="A0A926ZEG0"/>
<dbReference type="SMART" id="SM01011">
    <property type="entry name" value="AMP_N"/>
    <property type="match status" value="1"/>
</dbReference>
<proteinExistence type="inferred from homology"/>
<dbReference type="Pfam" id="PF00557">
    <property type="entry name" value="Peptidase_M24"/>
    <property type="match status" value="1"/>
</dbReference>
<dbReference type="PROSITE" id="PS00491">
    <property type="entry name" value="PROLINE_PEPTIDASE"/>
    <property type="match status" value="1"/>
</dbReference>
<gene>
    <name evidence="10" type="ORF">H6G03_00590</name>
</gene>
<evidence type="ECO:0000313" key="11">
    <source>
        <dbReference type="Proteomes" id="UP000641646"/>
    </source>
</evidence>
<keyword evidence="7" id="KW-0464">Manganese</keyword>
<dbReference type="GO" id="GO:0005829">
    <property type="term" value="C:cytosol"/>
    <property type="evidence" value="ECO:0007669"/>
    <property type="project" value="TreeGrafter"/>
</dbReference>
<dbReference type="CDD" id="cd01087">
    <property type="entry name" value="Prolidase"/>
    <property type="match status" value="1"/>
</dbReference>
<dbReference type="Gene3D" id="3.90.230.10">
    <property type="entry name" value="Creatinase/methionine aminopeptidase superfamily"/>
    <property type="match status" value="1"/>
</dbReference>
<evidence type="ECO:0000256" key="2">
    <source>
        <dbReference type="ARBA" id="ARBA00001936"/>
    </source>
</evidence>
<dbReference type="SUPFAM" id="SSF55920">
    <property type="entry name" value="Creatinase/aminopeptidase"/>
    <property type="match status" value="1"/>
</dbReference>
<dbReference type="InterPro" id="IPR001131">
    <property type="entry name" value="Peptidase_M24B_aminopep-P_CS"/>
</dbReference>
<dbReference type="SUPFAM" id="SSF53092">
    <property type="entry name" value="Creatinase/prolidase N-terminal domain"/>
    <property type="match status" value="1"/>
</dbReference>
<evidence type="ECO:0000256" key="6">
    <source>
        <dbReference type="ARBA" id="ARBA00022801"/>
    </source>
</evidence>
<evidence type="ECO:0000259" key="9">
    <source>
        <dbReference type="SMART" id="SM01011"/>
    </source>
</evidence>
<feature type="domain" description="Aminopeptidase P N-terminal" evidence="9">
    <location>
        <begin position="27"/>
        <end position="167"/>
    </location>
</feature>
<organism evidence="10 11">
    <name type="scientific">Aerosakkonema funiforme FACHB-1375</name>
    <dbReference type="NCBI Taxonomy" id="2949571"/>
    <lineage>
        <taxon>Bacteria</taxon>
        <taxon>Bacillati</taxon>
        <taxon>Cyanobacteriota</taxon>
        <taxon>Cyanophyceae</taxon>
        <taxon>Oscillatoriophycideae</taxon>
        <taxon>Aerosakkonematales</taxon>
        <taxon>Aerosakkonemataceae</taxon>
        <taxon>Aerosakkonema</taxon>
    </lineage>
</organism>
<evidence type="ECO:0000256" key="3">
    <source>
        <dbReference type="ARBA" id="ARBA00008766"/>
    </source>
</evidence>
<evidence type="ECO:0000256" key="7">
    <source>
        <dbReference type="ARBA" id="ARBA00023211"/>
    </source>
</evidence>
<dbReference type="EC" id="3.4.11.9" evidence="4"/>
<keyword evidence="10" id="KW-0645">Protease</keyword>
<reference evidence="10" key="1">
    <citation type="journal article" date="2015" name="ISME J.">
        <title>Draft Genome Sequence of Streptomyces incarnatus NRRL8089, which Produces the Nucleoside Antibiotic Sinefungin.</title>
        <authorList>
            <person name="Oshima K."/>
            <person name="Hattori M."/>
            <person name="Shimizu H."/>
            <person name="Fukuda K."/>
            <person name="Nemoto M."/>
            <person name="Inagaki K."/>
            <person name="Tamura T."/>
        </authorList>
    </citation>
    <scope>NUCLEOTIDE SEQUENCE</scope>
    <source>
        <strain evidence="10">FACHB-1375</strain>
    </source>
</reference>
<dbReference type="Pfam" id="PF05195">
    <property type="entry name" value="AMP_N"/>
    <property type="match status" value="1"/>
</dbReference>
<accession>A0A926ZEG0</accession>
<dbReference type="GO" id="GO:0006508">
    <property type="term" value="P:proteolysis"/>
    <property type="evidence" value="ECO:0007669"/>
    <property type="project" value="TreeGrafter"/>
</dbReference>
<comment type="caution">
    <text evidence="10">The sequence shown here is derived from an EMBL/GenBank/DDBJ whole genome shotgun (WGS) entry which is preliminary data.</text>
</comment>
<dbReference type="InterPro" id="IPR029149">
    <property type="entry name" value="Creatin/AminoP/Spt16_N"/>
</dbReference>
<evidence type="ECO:0000313" key="10">
    <source>
        <dbReference type="EMBL" id="MBD2179619.1"/>
    </source>
</evidence>
<comment type="catalytic activity">
    <reaction evidence="1">
        <text>Release of any N-terminal amino acid, including proline, that is linked to proline, even from a dipeptide or tripeptide.</text>
        <dbReference type="EC" id="3.4.11.9"/>
    </reaction>
</comment>
<comment type="similarity">
    <text evidence="3 8">Belongs to the peptidase M24B family.</text>
</comment>
<evidence type="ECO:0000256" key="1">
    <source>
        <dbReference type="ARBA" id="ARBA00001424"/>
    </source>
</evidence>
<dbReference type="PANTHER" id="PTHR43226:SF4">
    <property type="entry name" value="XAA-PRO AMINOPEPTIDASE 3"/>
    <property type="match status" value="1"/>
</dbReference>
<dbReference type="EMBL" id="JACJPW010000001">
    <property type="protein sequence ID" value="MBD2179619.1"/>
    <property type="molecule type" value="Genomic_DNA"/>
</dbReference>
<reference evidence="10" key="2">
    <citation type="submission" date="2020-08" db="EMBL/GenBank/DDBJ databases">
        <authorList>
            <person name="Chen M."/>
            <person name="Teng W."/>
            <person name="Zhao L."/>
            <person name="Hu C."/>
            <person name="Zhou Y."/>
            <person name="Han B."/>
            <person name="Song L."/>
            <person name="Shu W."/>
        </authorList>
    </citation>
    <scope>NUCLEOTIDE SEQUENCE</scope>
    <source>
        <strain evidence="10">FACHB-1375</strain>
    </source>
</reference>
<dbReference type="InterPro" id="IPR036005">
    <property type="entry name" value="Creatinase/aminopeptidase-like"/>
</dbReference>
<dbReference type="GO" id="GO:0030145">
    <property type="term" value="F:manganese ion binding"/>
    <property type="evidence" value="ECO:0007669"/>
    <property type="project" value="InterPro"/>
</dbReference>
<evidence type="ECO:0000256" key="8">
    <source>
        <dbReference type="RuleBase" id="RU000590"/>
    </source>
</evidence>
<dbReference type="InterPro" id="IPR000994">
    <property type="entry name" value="Pept_M24"/>
</dbReference>
<keyword evidence="5 8" id="KW-0479">Metal-binding</keyword>
<dbReference type="InterPro" id="IPR052433">
    <property type="entry name" value="X-Pro_dipept-like"/>
</dbReference>
<evidence type="ECO:0000256" key="4">
    <source>
        <dbReference type="ARBA" id="ARBA00012574"/>
    </source>
</evidence>
<dbReference type="Proteomes" id="UP000641646">
    <property type="component" value="Unassembled WGS sequence"/>
</dbReference>
<keyword evidence="11" id="KW-1185">Reference proteome</keyword>
<sequence>MPIALDIASLTASLKNSHSDTLGEAKTLADTLRKRRKRLFELIDFPVVLWSGCAPSRNYPANKLPFRASSHFLYFAGLPLENAAIRMEAGRLELFVDDPNPDDFLWHGKQPTREEIAELIGANTAHPMGELRWRSQGCATIPVQDVMLNHQQSGTLNRWLYSASSLSWIDWDLAYAIVKLRLQHDAGALTELQKAAATTVDAHKSGMAGTRHCKTEAEVRSAMESVITARNMTCAYNSIVTVRGEVLHNDRYHNPLQPGDLLLADVGAETAMGWASDVTRTWPVSGRFSPTQRAIYEVVLAARDACISKIRPDVEYKDIHMLAATTLTQGLLDLGIMKGDVEELVEMDAHTAFFPHGVGHLIGLDVHDMEDLGDLAGYELGRIRSDRPGLKFLRLDRPLQAGMLVSIEPGFYQVPSLLNYPDKREQYQEVVDWDRLAEFSDVRGIRIEDDVLVTESGSEIITADLPSHPDAIEHFMGG</sequence>
<dbReference type="Gene3D" id="3.40.350.10">
    <property type="entry name" value="Creatinase/prolidase N-terminal domain"/>
    <property type="match status" value="1"/>
</dbReference>
<dbReference type="InterPro" id="IPR007865">
    <property type="entry name" value="Aminopep_P_N"/>
</dbReference>